<sequence>MESIFRKSSNKFIIEEIASVLDNHSIGYEIVDNEKDFDPSFVSNPGKIEYQLLVSRNDFEMASQVISDFYAHEISIPEDYYLLEYSNEDLKDILFKKDEWNEFDYEAARKILKSRGKDLTDEELSSLNEKRLQSLKNDYEKPEQVKNYILFGYIFAIIGCVVSLFWGILIFVSYAIALVFIKLKKQLPNGERVYYFNEKDRNHGKRILKLSLLFTAFWILFFILRTYF</sequence>
<keyword evidence="1" id="KW-1133">Transmembrane helix</keyword>
<protein>
    <submittedName>
        <fullName evidence="2">Uncharacterized protein</fullName>
    </submittedName>
</protein>
<dbReference type="Proteomes" id="UP000272428">
    <property type="component" value="Unassembled WGS sequence"/>
</dbReference>
<proteinExistence type="predicted"/>
<evidence type="ECO:0000313" key="3">
    <source>
        <dbReference type="Proteomes" id="UP000272428"/>
    </source>
</evidence>
<dbReference type="AlphaFoldDB" id="A0A495SD38"/>
<keyword evidence="1" id="KW-0812">Transmembrane</keyword>
<keyword evidence="1" id="KW-0472">Membrane</keyword>
<dbReference type="OrthoDB" id="9814194at2"/>
<feature type="transmembrane region" description="Helical" evidence="1">
    <location>
        <begin position="148"/>
        <end position="181"/>
    </location>
</feature>
<evidence type="ECO:0000256" key="1">
    <source>
        <dbReference type="SAM" id="Phobius"/>
    </source>
</evidence>
<accession>A0A495SD38</accession>
<keyword evidence="3" id="KW-1185">Reference proteome</keyword>
<dbReference type="EMBL" id="RBXB01000002">
    <property type="protein sequence ID" value="RKS98158.1"/>
    <property type="molecule type" value="Genomic_DNA"/>
</dbReference>
<reference evidence="2 3" key="1">
    <citation type="submission" date="2018-10" db="EMBL/GenBank/DDBJ databases">
        <title>Genomic Encyclopedia of Archaeal and Bacterial Type Strains, Phase II (KMG-II): from individual species to whole genera.</title>
        <authorList>
            <person name="Goeker M."/>
        </authorList>
    </citation>
    <scope>NUCLEOTIDE SEQUENCE [LARGE SCALE GENOMIC DNA]</scope>
    <source>
        <strain evidence="2 3">DSM 14219</strain>
    </source>
</reference>
<name>A0A495SD38_9FLAO</name>
<gene>
    <name evidence="2" type="ORF">BCF58_2297</name>
</gene>
<feature type="transmembrane region" description="Helical" evidence="1">
    <location>
        <begin position="207"/>
        <end position="227"/>
    </location>
</feature>
<dbReference type="RefSeq" id="WP_121461882.1">
    <property type="nucleotide sequence ID" value="NZ_RBXB01000002.1"/>
</dbReference>
<organism evidence="2 3">
    <name type="scientific">Chryseobacterium defluvii</name>
    <dbReference type="NCBI Taxonomy" id="160396"/>
    <lineage>
        <taxon>Bacteria</taxon>
        <taxon>Pseudomonadati</taxon>
        <taxon>Bacteroidota</taxon>
        <taxon>Flavobacteriia</taxon>
        <taxon>Flavobacteriales</taxon>
        <taxon>Weeksellaceae</taxon>
        <taxon>Chryseobacterium group</taxon>
        <taxon>Chryseobacterium</taxon>
    </lineage>
</organism>
<evidence type="ECO:0000313" key="2">
    <source>
        <dbReference type="EMBL" id="RKS98158.1"/>
    </source>
</evidence>
<comment type="caution">
    <text evidence="2">The sequence shown here is derived from an EMBL/GenBank/DDBJ whole genome shotgun (WGS) entry which is preliminary data.</text>
</comment>